<evidence type="ECO:0000256" key="4">
    <source>
        <dbReference type="ARBA" id="ARBA00023054"/>
    </source>
</evidence>
<feature type="coiled-coil region" evidence="8">
    <location>
        <begin position="376"/>
        <end position="435"/>
    </location>
</feature>
<feature type="coiled-coil region" evidence="8">
    <location>
        <begin position="314"/>
        <end position="344"/>
    </location>
</feature>
<dbReference type="HAMAP" id="MF_00728">
    <property type="entry name" value="EzrA"/>
    <property type="match status" value="1"/>
</dbReference>
<evidence type="ECO:0000313" key="10">
    <source>
        <dbReference type="Proteomes" id="UP000012283"/>
    </source>
</evidence>
<dbReference type="NCBIfam" id="NF003413">
    <property type="entry name" value="PRK04778.1-7"/>
    <property type="match status" value="1"/>
</dbReference>
<reference evidence="9 10" key="1">
    <citation type="submission" date="2013-03" db="EMBL/GenBank/DDBJ databases">
        <title>Draft genome sequence of Gracibacillus halophilus YIM-C55.5, a moderately halophilic and thermophilic organism from the Xiaochaidamu salt lake.</title>
        <authorList>
            <person name="Sugumar T."/>
            <person name="Polireddy D.R."/>
            <person name="Antony A."/>
            <person name="Madhava Y.R."/>
            <person name="Sivakumar N."/>
        </authorList>
    </citation>
    <scope>NUCLEOTIDE SEQUENCE [LARGE SCALE GENOMIC DNA]</scope>
    <source>
        <strain evidence="9 10">YIM-C55.5</strain>
    </source>
</reference>
<protein>
    <recommendedName>
        <fullName evidence="8">Septation ring formation regulator EzrA</fullName>
    </recommendedName>
</protein>
<evidence type="ECO:0000256" key="8">
    <source>
        <dbReference type="HAMAP-Rule" id="MF_00728"/>
    </source>
</evidence>
<dbReference type="InterPro" id="IPR010379">
    <property type="entry name" value="EzrA"/>
</dbReference>
<comment type="subcellular location">
    <subcellularLocation>
        <location evidence="8">Cell membrane</location>
        <topology evidence="8">Single-pass membrane protein</topology>
    </subcellularLocation>
    <text evidence="8">Colocalized with FtsZ to the nascent septal site.</text>
</comment>
<keyword evidence="3 8" id="KW-1133">Transmembrane helix</keyword>
<dbReference type="eggNOG" id="COG4477">
    <property type="taxonomic scope" value="Bacteria"/>
</dbReference>
<evidence type="ECO:0000256" key="6">
    <source>
        <dbReference type="ARBA" id="ARBA00023210"/>
    </source>
</evidence>
<evidence type="ECO:0000256" key="7">
    <source>
        <dbReference type="ARBA" id="ARBA00023306"/>
    </source>
</evidence>
<comment type="caution">
    <text evidence="9">The sequence shown here is derived from an EMBL/GenBank/DDBJ whole genome shotgun (WGS) entry which is preliminary data.</text>
</comment>
<dbReference type="RefSeq" id="WP_003467963.1">
    <property type="nucleotide sequence ID" value="NZ_APML01000026.1"/>
</dbReference>
<sequence>MEFVIGGLLVIIALFIVGFILRKRVYDNVDRLENWKMDIMNRNVTSELSKVKNLNLSGETQEKFEAWKENWDLILTRDLPDMEEFLLDAEEAADKFRFKLAKKQIQTVETTLASIEDNINQMYNELDHLLDSERYARDELEELHPKLKELKTYLLHNRTFYGKAEGTFESELLKVDKRLQESETLMEEGNYLEAQQQTEAMKDTLIDIEERMMQFPEMYKKCKQDLPEQMNELLNGMEEMKEDGYRVEQFGFEKELKQYEQLLKNSLQQLESGEIENIADTFTEMEDRLTEMYQLLEKEAKSKSIVESQMPLTRQQLTSINENLEATKQEMDELQQSYYLEETELQLFLSLEKWLEKLNKQYEQLLFEYEQGDQSHLDVKDRLDQLSEELENLESSHAEFQEQIRDIRKDEIEAKEKIKRLKHDLLQTNKKLEKSNIPGVPSAVVNALDEATDKCEHVLALFQQQPLDMGKVQHALTDAEKSVTNFVEQTNLLLEQARLVERLIQYGNRYRRSYPVLSSQLSEAEQLFRNYQYEQALEVATKALENVDPRAITKIEQLEEEYQQMVH</sequence>
<dbReference type="PATRIC" id="fig|1308866.3.peg.1631"/>
<feature type="topological domain" description="Cytoplasmic" evidence="8">
    <location>
        <begin position="22"/>
        <end position="567"/>
    </location>
</feature>
<evidence type="ECO:0000256" key="5">
    <source>
        <dbReference type="ARBA" id="ARBA00023136"/>
    </source>
</evidence>
<evidence type="ECO:0000313" key="9">
    <source>
        <dbReference type="EMBL" id="ENH96927.1"/>
    </source>
</evidence>
<evidence type="ECO:0000256" key="3">
    <source>
        <dbReference type="ARBA" id="ARBA00022989"/>
    </source>
</evidence>
<evidence type="ECO:0000256" key="2">
    <source>
        <dbReference type="ARBA" id="ARBA00022692"/>
    </source>
</evidence>
<dbReference type="GO" id="GO:0005886">
    <property type="term" value="C:plasma membrane"/>
    <property type="evidence" value="ECO:0007669"/>
    <property type="project" value="UniProtKB-SubCell"/>
</dbReference>
<accession>N4WL68</accession>
<dbReference type="EMBL" id="APML01000026">
    <property type="protein sequence ID" value="ENH96927.1"/>
    <property type="molecule type" value="Genomic_DNA"/>
</dbReference>
<keyword evidence="6 8" id="KW-0717">Septation</keyword>
<organism evidence="9 10">
    <name type="scientific">Gracilibacillus halophilus YIM-C55.5</name>
    <dbReference type="NCBI Taxonomy" id="1308866"/>
    <lineage>
        <taxon>Bacteria</taxon>
        <taxon>Bacillati</taxon>
        <taxon>Bacillota</taxon>
        <taxon>Bacilli</taxon>
        <taxon>Bacillales</taxon>
        <taxon>Bacillaceae</taxon>
        <taxon>Gracilibacillus</taxon>
    </lineage>
</organism>
<dbReference type="OrthoDB" id="1654473at2"/>
<keyword evidence="2 8" id="KW-0812">Transmembrane</keyword>
<keyword evidence="1 8" id="KW-0132">Cell division</keyword>
<dbReference type="Proteomes" id="UP000012283">
    <property type="component" value="Unassembled WGS sequence"/>
</dbReference>
<proteinExistence type="inferred from homology"/>
<dbReference type="AlphaFoldDB" id="N4WL68"/>
<keyword evidence="8" id="KW-1003">Cell membrane</keyword>
<dbReference type="Pfam" id="PF06160">
    <property type="entry name" value="EzrA"/>
    <property type="match status" value="1"/>
</dbReference>
<keyword evidence="10" id="KW-1185">Reference proteome</keyword>
<name>N4WL68_9BACI</name>
<dbReference type="GO" id="GO:0005940">
    <property type="term" value="C:septin ring"/>
    <property type="evidence" value="ECO:0007669"/>
    <property type="project" value="InterPro"/>
</dbReference>
<feature type="topological domain" description="Extracellular" evidence="8">
    <location>
        <begin position="1"/>
        <end position="2"/>
    </location>
</feature>
<comment type="function">
    <text evidence="8">Negative regulator of FtsZ ring formation; modulates the frequency and position of FtsZ ring formation. Inhibits FtsZ ring formation at polar sites. Interacts either with FtsZ or with one of its binding partners to promote depolymerization.</text>
</comment>
<keyword evidence="5 8" id="KW-0472">Membrane</keyword>
<keyword evidence="7 8" id="KW-0131">Cell cycle</keyword>
<feature type="coiled-coil region" evidence="8">
    <location>
        <begin position="98"/>
        <end position="132"/>
    </location>
</feature>
<keyword evidence="4 8" id="KW-0175">Coiled coil</keyword>
<evidence type="ECO:0000256" key="1">
    <source>
        <dbReference type="ARBA" id="ARBA00022618"/>
    </source>
</evidence>
<dbReference type="GO" id="GO:0000917">
    <property type="term" value="P:division septum assembly"/>
    <property type="evidence" value="ECO:0007669"/>
    <property type="project" value="UniProtKB-KW"/>
</dbReference>
<gene>
    <name evidence="8" type="primary">ezrA</name>
    <name evidence="9" type="ORF">J416_08077</name>
</gene>
<dbReference type="STRING" id="1308866.J416_08077"/>
<dbReference type="GO" id="GO:0000921">
    <property type="term" value="P:septin ring assembly"/>
    <property type="evidence" value="ECO:0007669"/>
    <property type="project" value="InterPro"/>
</dbReference>
<comment type="similarity">
    <text evidence="8">Belongs to the EzrA family.</text>
</comment>